<proteinExistence type="predicted"/>
<evidence type="ECO:0000313" key="1">
    <source>
        <dbReference type="EMBL" id="JAT78920.1"/>
    </source>
</evidence>
<dbReference type="EMBL" id="GETE01000800">
    <property type="protein sequence ID" value="JAT78920.1"/>
    <property type="molecule type" value="Transcribed_RNA"/>
</dbReference>
<feature type="non-terminal residue" evidence="1">
    <location>
        <position position="1"/>
    </location>
</feature>
<dbReference type="AlphaFoldDB" id="A0A1D2AIA8"/>
<name>A0A1D2AIA8_ORNBR</name>
<protein>
    <submittedName>
        <fullName evidence="1">Uncharacterized protein</fullName>
    </submittedName>
</protein>
<sequence>LSLHSGSLGNLMHVPVGARQKHFCLCFEQSLLQFLLPHSRDLRHVRISNQCTMKQQARNQIVLTGKREGSFKNSTKIFLEHMFSTWSLPILHQNKILNFIIHT</sequence>
<organism evidence="1">
    <name type="scientific">Ornithodoros brasiliensis</name>
    <name type="common">Mouro tick</name>
    <dbReference type="NCBI Taxonomy" id="888526"/>
    <lineage>
        <taxon>Eukaryota</taxon>
        <taxon>Metazoa</taxon>
        <taxon>Ecdysozoa</taxon>
        <taxon>Arthropoda</taxon>
        <taxon>Chelicerata</taxon>
        <taxon>Arachnida</taxon>
        <taxon>Acari</taxon>
        <taxon>Parasitiformes</taxon>
        <taxon>Ixodida</taxon>
        <taxon>Ixodoidea</taxon>
        <taxon>Argasidae</taxon>
        <taxon>Ornithodorinae</taxon>
        <taxon>Ornithodoros</taxon>
    </lineage>
</organism>
<reference evidence="1" key="1">
    <citation type="submission" date="2016-07" db="EMBL/GenBank/DDBJ databases">
        <title>Salivary Glands transcriptome analysis on engorged females of Ornithodoros brasiliensis (Acari:Argasidae).</title>
        <authorList>
            <person name="Simons S.M."/>
            <person name="Carvalho E."/>
            <person name="Junqueira-de-Azevedo I."/>
            <person name="Ho P.L."/>
            <person name="Giovanni D."/>
            <person name="Mendonca R."/>
            <person name="Onofrio V."/>
            <person name="Landulfo G."/>
            <person name="Ramirez D."/>
            <person name="Barros-Battesti D."/>
        </authorList>
    </citation>
    <scope>NUCLEOTIDE SEQUENCE</scope>
    <source>
        <strain evidence="1">Female</strain>
        <tissue evidence="1">Salivary gland</tissue>
    </source>
</reference>
<accession>A0A1D2AIA8</accession>